<proteinExistence type="predicted"/>
<reference evidence="1" key="1">
    <citation type="journal article" date="2014" name="Front. Microbiol.">
        <title>High frequency of phylogenetically diverse reductive dehalogenase-homologous genes in deep subseafloor sedimentary metagenomes.</title>
        <authorList>
            <person name="Kawai M."/>
            <person name="Futagami T."/>
            <person name="Toyoda A."/>
            <person name="Takaki Y."/>
            <person name="Nishi S."/>
            <person name="Hori S."/>
            <person name="Arai W."/>
            <person name="Tsubouchi T."/>
            <person name="Morono Y."/>
            <person name="Uchiyama I."/>
            <person name="Ito T."/>
            <person name="Fujiyama A."/>
            <person name="Inagaki F."/>
            <person name="Takami H."/>
        </authorList>
    </citation>
    <scope>NUCLEOTIDE SEQUENCE</scope>
    <source>
        <strain evidence="1">Expedition CK06-06</strain>
    </source>
</reference>
<name>X0TML8_9ZZZZ</name>
<feature type="non-terminal residue" evidence="1">
    <location>
        <position position="1"/>
    </location>
</feature>
<feature type="non-terminal residue" evidence="1">
    <location>
        <position position="164"/>
    </location>
</feature>
<dbReference type="EMBL" id="BARS01013236">
    <property type="protein sequence ID" value="GAF94813.1"/>
    <property type="molecule type" value="Genomic_DNA"/>
</dbReference>
<evidence type="ECO:0000313" key="1">
    <source>
        <dbReference type="EMBL" id="GAF94813.1"/>
    </source>
</evidence>
<organism evidence="1">
    <name type="scientific">marine sediment metagenome</name>
    <dbReference type="NCBI Taxonomy" id="412755"/>
    <lineage>
        <taxon>unclassified sequences</taxon>
        <taxon>metagenomes</taxon>
        <taxon>ecological metagenomes</taxon>
    </lineage>
</organism>
<sequence length="164" mass="17899">IHAIGEVGLYEWAGQIGILSALGVNAKGQTGQYIWNGFPGDLDIGDGSSPFFEFGQAGLYQWQGQPGVVDIGFNDTGLHSLYEWSGQVGELQAGWEDVGLHTPYEWQGFDGDLSALGVTLEGQAGQYQWQGFDGIEVRGYDALRPDTFSLYTWTGYPGRVFYGD</sequence>
<dbReference type="AlphaFoldDB" id="X0TML8"/>
<comment type="caution">
    <text evidence="1">The sequence shown here is derived from an EMBL/GenBank/DDBJ whole genome shotgun (WGS) entry which is preliminary data.</text>
</comment>
<gene>
    <name evidence="1" type="ORF">S01H1_23117</name>
</gene>
<protein>
    <submittedName>
        <fullName evidence="1">Uncharacterized protein</fullName>
    </submittedName>
</protein>
<accession>X0TML8</accession>